<dbReference type="KEGG" id="saf:SULAZ_1475"/>
<dbReference type="RefSeq" id="WP_012673479.1">
    <property type="nucleotide sequence ID" value="NC_012438.1"/>
</dbReference>
<keyword evidence="1" id="KW-0472">Membrane</keyword>
<evidence type="ECO:0000313" key="2">
    <source>
        <dbReference type="EMBL" id="ACN98153.1"/>
    </source>
</evidence>
<keyword evidence="1" id="KW-1133">Transmembrane helix</keyword>
<keyword evidence="1" id="KW-0812">Transmembrane</keyword>
<keyword evidence="3" id="KW-1185">Reference proteome</keyword>
<evidence type="ECO:0000313" key="3">
    <source>
        <dbReference type="Proteomes" id="UP000001369"/>
    </source>
</evidence>
<accession>C1DWF5</accession>
<evidence type="ECO:0000256" key="1">
    <source>
        <dbReference type="SAM" id="Phobius"/>
    </source>
</evidence>
<feature type="transmembrane region" description="Helical" evidence="1">
    <location>
        <begin position="13"/>
        <end position="32"/>
    </location>
</feature>
<dbReference type="AlphaFoldDB" id="C1DWF5"/>
<proteinExistence type="predicted"/>
<reference evidence="2 3" key="1">
    <citation type="journal article" date="2009" name="J. Bacteriol.">
        <title>Complete and draft genome sequences of six members of the Aquificales.</title>
        <authorList>
            <person name="Reysenbach A.L."/>
            <person name="Hamamura N."/>
            <person name="Podar M."/>
            <person name="Griffiths E."/>
            <person name="Ferreira S."/>
            <person name="Hochstein R."/>
            <person name="Heidelberg J."/>
            <person name="Johnson J."/>
            <person name="Mead D."/>
            <person name="Pohorille A."/>
            <person name="Sarmiento M."/>
            <person name="Schweighofer K."/>
            <person name="Seshadri R."/>
            <person name="Voytek M.A."/>
        </authorList>
    </citation>
    <scope>NUCLEOTIDE SEQUENCE [LARGE SCALE GENOMIC DNA]</scope>
    <source>
        <strain evidence="3">Az-Fu1 / DSM 15241 / OCM 825</strain>
    </source>
</reference>
<dbReference type="Proteomes" id="UP000001369">
    <property type="component" value="Chromosome"/>
</dbReference>
<name>C1DWF5_SULAA</name>
<dbReference type="EMBL" id="CP001229">
    <property type="protein sequence ID" value="ACN98153.1"/>
    <property type="molecule type" value="Genomic_DNA"/>
</dbReference>
<sequence length="40" mass="4564">MEMTFGGIPNAEVILLVLMLTQLVFLWGSIMYKMGTKEEK</sequence>
<dbReference type="HOGENOM" id="CLU_3314319_0_0_0"/>
<dbReference type="STRING" id="204536.SULAZ_1475"/>
<protein>
    <submittedName>
        <fullName evidence="2">Uncharacterized protein</fullName>
    </submittedName>
</protein>
<gene>
    <name evidence="2" type="ordered locus">SULAZ_1475</name>
</gene>
<organism evidence="2 3">
    <name type="scientific">Sulfurihydrogenibium azorense (strain DSM 15241 / OCM 825 / Az-Fu1)</name>
    <dbReference type="NCBI Taxonomy" id="204536"/>
    <lineage>
        <taxon>Bacteria</taxon>
        <taxon>Pseudomonadati</taxon>
        <taxon>Aquificota</taxon>
        <taxon>Aquificia</taxon>
        <taxon>Aquificales</taxon>
        <taxon>Hydrogenothermaceae</taxon>
        <taxon>Sulfurihydrogenibium</taxon>
    </lineage>
</organism>